<evidence type="ECO:0000256" key="1">
    <source>
        <dbReference type="ARBA" id="ARBA00001933"/>
    </source>
</evidence>
<keyword evidence="4 7" id="KW-0456">Lyase</keyword>
<feature type="domain" description="Aminotransferase class I/classII large" evidence="6">
    <location>
        <begin position="31"/>
        <end position="382"/>
    </location>
</feature>
<comment type="similarity">
    <text evidence="5">Belongs to the class-II pyridoxal-phosphate-dependent aminotransferase family. MalY/PatB cystathionine beta-lyase subfamily.</text>
</comment>
<sequence>MNYNFDKIISREATDCEKFDARDEVFGRADVIPMWVADMDFAVPEAVTEAIVRRAGHPIYGYTFRSDGYFRSVIDWVGRHSGWKVEKEWIDFAPGVVAGIVFALRAFTQEGDRVVIQPPVYHPFARQTRFNNRVVVNNPLLQRADGSFGIDFDDLDRKLAGAKVFLMSNPHNPSGRVYTAEELTRIGELCVKHDVVILSDEIHGDLVYKPHKHIHIAALDEAFARRTVTFTAPSKTFNLAGLSTSVAITPDAALRRRLQQEFNKLHADQGNIFGTVALEAAYTHGDEWLERLLEYLEGNIRYVTDFLHRKMPSVKCVPPEGTYLMWLDFRAWPMTHEEIYRFMVERAGIGVNEGAMFGEEGRGWMRMNIATQRSVVERAMNQLYEAARAAGLCE</sequence>
<dbReference type="CDD" id="cd00609">
    <property type="entry name" value="AAT_like"/>
    <property type="match status" value="1"/>
</dbReference>
<proteinExistence type="inferred from homology"/>
<comment type="cofactor">
    <cofactor evidence="1">
        <name>pyridoxal 5'-phosphate</name>
        <dbReference type="ChEBI" id="CHEBI:597326"/>
    </cofactor>
</comment>
<evidence type="ECO:0000256" key="5">
    <source>
        <dbReference type="ARBA" id="ARBA00037974"/>
    </source>
</evidence>
<gene>
    <name evidence="7" type="ORF">H8S08_11725</name>
</gene>
<dbReference type="Gene3D" id="3.40.640.10">
    <property type="entry name" value="Type I PLP-dependent aspartate aminotransferase-like (Major domain)"/>
    <property type="match status" value="1"/>
</dbReference>
<protein>
    <recommendedName>
        <fullName evidence="2">cysteine-S-conjugate beta-lyase</fullName>
        <ecNumber evidence="2">4.4.1.13</ecNumber>
    </recommendedName>
</protein>
<dbReference type="RefSeq" id="WP_118655366.1">
    <property type="nucleotide sequence ID" value="NZ_JACOOK010000007.1"/>
</dbReference>
<keyword evidence="3" id="KW-0663">Pyridoxal phosphate</keyword>
<evidence type="ECO:0000259" key="6">
    <source>
        <dbReference type="Pfam" id="PF00155"/>
    </source>
</evidence>
<dbReference type="SUPFAM" id="SSF53383">
    <property type="entry name" value="PLP-dependent transferases"/>
    <property type="match status" value="1"/>
</dbReference>
<accession>A0ABR7CPS0</accession>
<dbReference type="Proteomes" id="UP000636891">
    <property type="component" value="Unassembled WGS sequence"/>
</dbReference>
<evidence type="ECO:0000313" key="7">
    <source>
        <dbReference type="EMBL" id="MBC5617673.1"/>
    </source>
</evidence>
<dbReference type="GO" id="GO:0016829">
    <property type="term" value="F:lyase activity"/>
    <property type="evidence" value="ECO:0007669"/>
    <property type="project" value="UniProtKB-KW"/>
</dbReference>
<dbReference type="InterPro" id="IPR004839">
    <property type="entry name" value="Aminotransferase_I/II_large"/>
</dbReference>
<evidence type="ECO:0000256" key="4">
    <source>
        <dbReference type="ARBA" id="ARBA00023239"/>
    </source>
</evidence>
<comment type="caution">
    <text evidence="7">The sequence shown here is derived from an EMBL/GenBank/DDBJ whole genome shotgun (WGS) entry which is preliminary data.</text>
</comment>
<dbReference type="Gene3D" id="3.90.1150.10">
    <property type="entry name" value="Aspartate Aminotransferase, domain 1"/>
    <property type="match status" value="1"/>
</dbReference>
<dbReference type="InterPro" id="IPR015422">
    <property type="entry name" value="PyrdxlP-dep_Trfase_small"/>
</dbReference>
<dbReference type="EMBL" id="JACOOK010000007">
    <property type="protein sequence ID" value="MBC5617673.1"/>
    <property type="molecule type" value="Genomic_DNA"/>
</dbReference>
<dbReference type="PANTHER" id="PTHR43525:SF1">
    <property type="entry name" value="PROTEIN MALY"/>
    <property type="match status" value="1"/>
</dbReference>
<evidence type="ECO:0000256" key="2">
    <source>
        <dbReference type="ARBA" id="ARBA00012224"/>
    </source>
</evidence>
<keyword evidence="8" id="KW-1185">Reference proteome</keyword>
<reference evidence="7 8" key="1">
    <citation type="submission" date="2020-08" db="EMBL/GenBank/DDBJ databases">
        <title>Genome public.</title>
        <authorList>
            <person name="Liu C."/>
            <person name="Sun Q."/>
        </authorList>
    </citation>
    <scope>NUCLEOTIDE SEQUENCE [LARGE SCALE GENOMIC DNA]</scope>
    <source>
        <strain evidence="7 8">New-7</strain>
    </source>
</reference>
<dbReference type="EC" id="4.4.1.13" evidence="2"/>
<organism evidence="7 8">
    <name type="scientific">Alistipes hominis</name>
    <dbReference type="NCBI Taxonomy" id="2763015"/>
    <lineage>
        <taxon>Bacteria</taxon>
        <taxon>Pseudomonadati</taxon>
        <taxon>Bacteroidota</taxon>
        <taxon>Bacteroidia</taxon>
        <taxon>Bacteroidales</taxon>
        <taxon>Rikenellaceae</taxon>
        <taxon>Alistipes</taxon>
    </lineage>
</organism>
<dbReference type="PANTHER" id="PTHR43525">
    <property type="entry name" value="PROTEIN MALY"/>
    <property type="match status" value="1"/>
</dbReference>
<name>A0ABR7CPS0_9BACT</name>
<evidence type="ECO:0000313" key="8">
    <source>
        <dbReference type="Proteomes" id="UP000636891"/>
    </source>
</evidence>
<dbReference type="InterPro" id="IPR015424">
    <property type="entry name" value="PyrdxlP-dep_Trfase"/>
</dbReference>
<dbReference type="InterPro" id="IPR015421">
    <property type="entry name" value="PyrdxlP-dep_Trfase_major"/>
</dbReference>
<dbReference type="InterPro" id="IPR027619">
    <property type="entry name" value="C-S_lyase_PatB-like"/>
</dbReference>
<dbReference type="InterPro" id="IPR051798">
    <property type="entry name" value="Class-II_PLP-Dep_Aminotrans"/>
</dbReference>
<evidence type="ECO:0000256" key="3">
    <source>
        <dbReference type="ARBA" id="ARBA00022898"/>
    </source>
</evidence>
<dbReference type="Pfam" id="PF00155">
    <property type="entry name" value="Aminotran_1_2"/>
    <property type="match status" value="1"/>
</dbReference>
<dbReference type="NCBIfam" id="TIGR04350">
    <property type="entry name" value="C_S_lyase_PatB"/>
    <property type="match status" value="1"/>
</dbReference>